<dbReference type="RefSeq" id="WP_073042462.1">
    <property type="nucleotide sequence ID" value="NZ_FQUO01000006.1"/>
</dbReference>
<feature type="transmembrane region" description="Helical" evidence="1">
    <location>
        <begin position="20"/>
        <end position="43"/>
    </location>
</feature>
<keyword evidence="1" id="KW-1133">Transmembrane helix</keyword>
<evidence type="ECO:0008006" key="4">
    <source>
        <dbReference type="Google" id="ProtNLM"/>
    </source>
</evidence>
<proteinExistence type="predicted"/>
<dbReference type="EMBL" id="FQUO01000006">
    <property type="protein sequence ID" value="SHF27243.1"/>
    <property type="molecule type" value="Genomic_DNA"/>
</dbReference>
<dbReference type="OrthoDB" id="771226at2"/>
<accession>A0A1M5AAF3</accession>
<name>A0A1M5AAF3_9BACT</name>
<feature type="transmembrane region" description="Helical" evidence="1">
    <location>
        <begin position="55"/>
        <end position="76"/>
    </location>
</feature>
<evidence type="ECO:0000256" key="1">
    <source>
        <dbReference type="SAM" id="Phobius"/>
    </source>
</evidence>
<evidence type="ECO:0000313" key="3">
    <source>
        <dbReference type="Proteomes" id="UP000184368"/>
    </source>
</evidence>
<sequence>MKQNSYQELTNEALIKKRDLLKAVSIGFGIVFFLALAVLTYLFTTKDPEKASVATLIPVFMLPITFVPLLINLGLLSKEIKARNL</sequence>
<keyword evidence="1" id="KW-0812">Transmembrane</keyword>
<gene>
    <name evidence="2" type="ORF">SAMN05444008_106184</name>
</gene>
<keyword evidence="3" id="KW-1185">Reference proteome</keyword>
<organism evidence="2 3">
    <name type="scientific">Cnuella takakiae</name>
    <dbReference type="NCBI Taxonomy" id="1302690"/>
    <lineage>
        <taxon>Bacteria</taxon>
        <taxon>Pseudomonadati</taxon>
        <taxon>Bacteroidota</taxon>
        <taxon>Chitinophagia</taxon>
        <taxon>Chitinophagales</taxon>
        <taxon>Chitinophagaceae</taxon>
        <taxon>Cnuella</taxon>
    </lineage>
</organism>
<protein>
    <recommendedName>
        <fullName evidence="4">Redox-active disulfide protein 2</fullName>
    </recommendedName>
</protein>
<reference evidence="2 3" key="1">
    <citation type="submission" date="2016-11" db="EMBL/GenBank/DDBJ databases">
        <authorList>
            <person name="Jaros S."/>
            <person name="Januszkiewicz K."/>
            <person name="Wedrychowicz H."/>
        </authorList>
    </citation>
    <scope>NUCLEOTIDE SEQUENCE [LARGE SCALE GENOMIC DNA]</scope>
    <source>
        <strain evidence="2 3">DSM 26897</strain>
    </source>
</reference>
<evidence type="ECO:0000313" key="2">
    <source>
        <dbReference type="EMBL" id="SHF27243.1"/>
    </source>
</evidence>
<dbReference type="Proteomes" id="UP000184368">
    <property type="component" value="Unassembled WGS sequence"/>
</dbReference>
<keyword evidence="1" id="KW-0472">Membrane</keyword>
<dbReference type="AlphaFoldDB" id="A0A1M5AAF3"/>